<dbReference type="EMBL" id="AMZH03000565">
    <property type="protein sequence ID" value="RRT83075.1"/>
    <property type="molecule type" value="Genomic_DNA"/>
</dbReference>
<proteinExistence type="predicted"/>
<comment type="caution">
    <text evidence="2">The sequence shown here is derived from an EMBL/GenBank/DDBJ whole genome shotgun (WGS) entry which is preliminary data.</text>
</comment>
<name>A0A427B3M1_ENSVE</name>
<accession>A0A427B3M1</accession>
<evidence type="ECO:0000313" key="3">
    <source>
        <dbReference type="Proteomes" id="UP000287651"/>
    </source>
</evidence>
<evidence type="ECO:0000313" key="2">
    <source>
        <dbReference type="EMBL" id="RRT83075.1"/>
    </source>
</evidence>
<evidence type="ECO:0000256" key="1">
    <source>
        <dbReference type="SAM" id="MobiDB-lite"/>
    </source>
</evidence>
<sequence>MVANRSESEGSSDGGVRRGQQRRRLRLRCDFVAASGIDSSKGVTAIGGRWAAVCTAVVEEGSSGMEQKMAAVMFNLLLAAIKIVDSERLGRQQIDGSAAWWAMVDEGDVKSYCENCLEDGGDRDGYRAVGRWL</sequence>
<dbReference type="Proteomes" id="UP000287651">
    <property type="component" value="Unassembled WGS sequence"/>
</dbReference>
<dbReference type="AlphaFoldDB" id="A0A427B3M1"/>
<reference evidence="2 3" key="1">
    <citation type="journal article" date="2014" name="Agronomy (Basel)">
        <title>A Draft Genome Sequence for Ensete ventricosum, the Drought-Tolerant Tree Against Hunger.</title>
        <authorList>
            <person name="Harrison J."/>
            <person name="Moore K.A."/>
            <person name="Paszkiewicz K."/>
            <person name="Jones T."/>
            <person name="Grant M."/>
            <person name="Ambacheew D."/>
            <person name="Muzemil S."/>
            <person name="Studholme D.J."/>
        </authorList>
    </citation>
    <scope>NUCLEOTIDE SEQUENCE [LARGE SCALE GENOMIC DNA]</scope>
</reference>
<feature type="region of interest" description="Disordered" evidence="1">
    <location>
        <begin position="1"/>
        <end position="21"/>
    </location>
</feature>
<organism evidence="2 3">
    <name type="scientific">Ensete ventricosum</name>
    <name type="common">Abyssinian banana</name>
    <name type="synonym">Musa ensete</name>
    <dbReference type="NCBI Taxonomy" id="4639"/>
    <lineage>
        <taxon>Eukaryota</taxon>
        <taxon>Viridiplantae</taxon>
        <taxon>Streptophyta</taxon>
        <taxon>Embryophyta</taxon>
        <taxon>Tracheophyta</taxon>
        <taxon>Spermatophyta</taxon>
        <taxon>Magnoliopsida</taxon>
        <taxon>Liliopsida</taxon>
        <taxon>Zingiberales</taxon>
        <taxon>Musaceae</taxon>
        <taxon>Ensete</taxon>
    </lineage>
</organism>
<protein>
    <submittedName>
        <fullName evidence="2">Uncharacterized protein</fullName>
    </submittedName>
</protein>
<gene>
    <name evidence="2" type="ORF">B296_00007043</name>
</gene>